<sequence length="142" mass="15399">MGVDSGQPPVPTDDRGLDELLGVLRVSDQRELYEREIQEGREAGHPVSVLVKALGDLPGVTGLEALRASRRVVELLTGARWHMIRQAREEGSSWSQVGGAMGTSKQAAYDFYQRKLDQQDASPAEADSTARSRAAQGPTPND</sequence>
<dbReference type="EMBL" id="JACHKF010000001">
    <property type="protein sequence ID" value="MBB6570360.1"/>
    <property type="molecule type" value="Genomic_DNA"/>
</dbReference>
<dbReference type="Proteomes" id="UP000553957">
    <property type="component" value="Unassembled WGS sequence"/>
</dbReference>
<feature type="region of interest" description="Disordered" evidence="1">
    <location>
        <begin position="111"/>
        <end position="142"/>
    </location>
</feature>
<dbReference type="EMBL" id="JABJRC010000011">
    <property type="protein sequence ID" value="NOL45222.1"/>
    <property type="molecule type" value="Genomic_DNA"/>
</dbReference>
<evidence type="ECO:0000313" key="5">
    <source>
        <dbReference type="Proteomes" id="UP000553957"/>
    </source>
</evidence>
<evidence type="ECO:0000313" key="3">
    <source>
        <dbReference type="EMBL" id="NOL45222.1"/>
    </source>
</evidence>
<keyword evidence="4" id="KW-1185">Reference proteome</keyword>
<proteinExistence type="predicted"/>
<protein>
    <submittedName>
        <fullName evidence="3">Uncharacterized protein</fullName>
    </submittedName>
</protein>
<gene>
    <name evidence="2" type="ORF">HNR71_005997</name>
    <name evidence="3" type="ORF">HPO96_33740</name>
</gene>
<dbReference type="AlphaFoldDB" id="A0A7Y4L8B0"/>
<reference evidence="3 4" key="1">
    <citation type="submission" date="2020-05" db="EMBL/GenBank/DDBJ databases">
        <title>Genome sequence of Kribbella sandramycini ATCC 39419.</title>
        <authorList>
            <person name="Maclea K.S."/>
            <person name="Fair J.L."/>
        </authorList>
    </citation>
    <scope>NUCLEOTIDE SEQUENCE [LARGE SCALE GENOMIC DNA]</scope>
    <source>
        <strain evidence="3 4">ATCC 39419</strain>
    </source>
</reference>
<reference evidence="2 5" key="2">
    <citation type="submission" date="2020-08" db="EMBL/GenBank/DDBJ databases">
        <title>Sequencing the genomes of 1000 actinobacteria strains.</title>
        <authorList>
            <person name="Klenk H.-P."/>
        </authorList>
    </citation>
    <scope>NUCLEOTIDE SEQUENCE [LARGE SCALE GENOMIC DNA]</scope>
    <source>
        <strain evidence="2 5">DSM 15626</strain>
    </source>
</reference>
<dbReference type="Proteomes" id="UP000534306">
    <property type="component" value="Unassembled WGS sequence"/>
</dbReference>
<dbReference type="RefSeq" id="WP_171678478.1">
    <property type="nucleotide sequence ID" value="NZ_BAAAGT010000017.1"/>
</dbReference>
<accession>A0A7Y4L8B0</accession>
<name>A0A7Y4L8B0_9ACTN</name>
<evidence type="ECO:0000313" key="2">
    <source>
        <dbReference type="EMBL" id="MBB6570360.1"/>
    </source>
</evidence>
<evidence type="ECO:0000256" key="1">
    <source>
        <dbReference type="SAM" id="MobiDB-lite"/>
    </source>
</evidence>
<organism evidence="3 4">
    <name type="scientific">Kribbella sandramycini</name>
    <dbReference type="NCBI Taxonomy" id="60450"/>
    <lineage>
        <taxon>Bacteria</taxon>
        <taxon>Bacillati</taxon>
        <taxon>Actinomycetota</taxon>
        <taxon>Actinomycetes</taxon>
        <taxon>Propionibacteriales</taxon>
        <taxon>Kribbellaceae</taxon>
        <taxon>Kribbella</taxon>
    </lineage>
</organism>
<comment type="caution">
    <text evidence="3">The sequence shown here is derived from an EMBL/GenBank/DDBJ whole genome shotgun (WGS) entry which is preliminary data.</text>
</comment>
<evidence type="ECO:0000313" key="4">
    <source>
        <dbReference type="Proteomes" id="UP000534306"/>
    </source>
</evidence>